<dbReference type="Proteomes" id="UP000789719">
    <property type="component" value="Unassembled WGS sequence"/>
</dbReference>
<evidence type="ECO:0000313" key="2">
    <source>
        <dbReference type="EMBL" id="CAH0419485.1"/>
    </source>
</evidence>
<name>A0ABM8ZDU1_9LACO</name>
<proteinExistence type="predicted"/>
<feature type="domain" description="Core" evidence="1">
    <location>
        <begin position="4"/>
        <end position="115"/>
    </location>
</feature>
<reference evidence="2 3" key="1">
    <citation type="submission" date="2021-11" db="EMBL/GenBank/DDBJ databases">
        <authorList>
            <person name="Depoorter E."/>
        </authorList>
    </citation>
    <scope>NUCLEOTIDE SEQUENCE [LARGE SCALE GENOMIC DNA]</scope>
    <source>
        <strain evidence="2 3">LMG 24286</strain>
    </source>
</reference>
<dbReference type="EMBL" id="CAKKNT010000045">
    <property type="protein sequence ID" value="CAH0419485.1"/>
    <property type="molecule type" value="Genomic_DNA"/>
</dbReference>
<evidence type="ECO:0000259" key="1">
    <source>
        <dbReference type="Pfam" id="PF01521"/>
    </source>
</evidence>
<keyword evidence="3" id="KW-1185">Reference proteome</keyword>
<comment type="caution">
    <text evidence="2">The sequence shown here is derived from an EMBL/GenBank/DDBJ whole genome shotgun (WGS) entry which is preliminary data.</text>
</comment>
<dbReference type="InterPro" id="IPR000361">
    <property type="entry name" value="ATAP_core_dom"/>
</dbReference>
<accession>A0ABM8ZDU1</accession>
<dbReference type="SUPFAM" id="SSF89360">
    <property type="entry name" value="HesB-like domain"/>
    <property type="match status" value="1"/>
</dbReference>
<dbReference type="Gene3D" id="2.60.300.12">
    <property type="entry name" value="HesB-like domain"/>
    <property type="match status" value="1"/>
</dbReference>
<dbReference type="InterPro" id="IPR035903">
    <property type="entry name" value="HesB-like_dom_sf"/>
</dbReference>
<sequence length="120" mass="13022">MFNLEIVGKAAERLTAFVNDGAKILLDLDDGVGQFATGAASCTMDTAFRLIIVDQAMATPDYQLAISSNIGTIYAKEHSKTMLISQMKLAYQPPFNQLALTGLGEEIDPNVQIKNLYVHA</sequence>
<organism evidence="2 3">
    <name type="scientific">Periweissella ghanensis</name>
    <dbReference type="NCBI Taxonomy" id="467997"/>
    <lineage>
        <taxon>Bacteria</taxon>
        <taxon>Bacillati</taxon>
        <taxon>Bacillota</taxon>
        <taxon>Bacilli</taxon>
        <taxon>Lactobacillales</taxon>
        <taxon>Lactobacillaceae</taxon>
        <taxon>Periweissella</taxon>
    </lineage>
</organism>
<dbReference type="Pfam" id="PF01521">
    <property type="entry name" value="Fe-S_biosyn"/>
    <property type="match status" value="1"/>
</dbReference>
<protein>
    <recommendedName>
        <fullName evidence="1">Core domain-containing protein</fullName>
    </recommendedName>
</protein>
<dbReference type="RefSeq" id="WP_230099513.1">
    <property type="nucleotide sequence ID" value="NZ_CAKKNT010000045.1"/>
</dbReference>
<evidence type="ECO:0000313" key="3">
    <source>
        <dbReference type="Proteomes" id="UP000789719"/>
    </source>
</evidence>
<gene>
    <name evidence="2" type="ORF">WGH24286_01944</name>
</gene>